<evidence type="ECO:0000313" key="2">
    <source>
        <dbReference type="Proteomes" id="UP001159363"/>
    </source>
</evidence>
<evidence type="ECO:0000313" key="1">
    <source>
        <dbReference type="EMBL" id="KAJ8892030.1"/>
    </source>
</evidence>
<keyword evidence="2" id="KW-1185">Reference proteome</keyword>
<gene>
    <name evidence="1" type="ORF">PR048_004595</name>
</gene>
<proteinExistence type="predicted"/>
<accession>A0ABQ9I6W3</accession>
<dbReference type="EMBL" id="JARBHB010000002">
    <property type="protein sequence ID" value="KAJ8892030.1"/>
    <property type="molecule type" value="Genomic_DNA"/>
</dbReference>
<reference evidence="1 2" key="1">
    <citation type="submission" date="2023-02" db="EMBL/GenBank/DDBJ databases">
        <title>LHISI_Scaffold_Assembly.</title>
        <authorList>
            <person name="Stuart O.P."/>
            <person name="Cleave R."/>
            <person name="Magrath M.J.L."/>
            <person name="Mikheyev A.S."/>
        </authorList>
    </citation>
    <scope>NUCLEOTIDE SEQUENCE [LARGE SCALE GENOMIC DNA]</scope>
    <source>
        <strain evidence="1">Daus_M_001</strain>
        <tissue evidence="1">Leg muscle</tissue>
    </source>
</reference>
<organism evidence="1 2">
    <name type="scientific">Dryococelus australis</name>
    <dbReference type="NCBI Taxonomy" id="614101"/>
    <lineage>
        <taxon>Eukaryota</taxon>
        <taxon>Metazoa</taxon>
        <taxon>Ecdysozoa</taxon>
        <taxon>Arthropoda</taxon>
        <taxon>Hexapoda</taxon>
        <taxon>Insecta</taxon>
        <taxon>Pterygota</taxon>
        <taxon>Neoptera</taxon>
        <taxon>Polyneoptera</taxon>
        <taxon>Phasmatodea</taxon>
        <taxon>Verophasmatodea</taxon>
        <taxon>Anareolatae</taxon>
        <taxon>Phasmatidae</taxon>
        <taxon>Eurycanthinae</taxon>
        <taxon>Dryococelus</taxon>
    </lineage>
</organism>
<sequence>MGQTKTVGAHARALQYKSNHFYEKTTIQINTSKHHHTSTFSHLRENKRQATLLTVQGKKTKKQEFVEVNMFLKANIALKKKAVMDQTIVVVADKTTDICGRCDFAVLFCTFSTNVYVVAQFLSKANRTTCSSNFGYYKTSLTYVVDRRCLRLCTLTWAHAFKL</sequence>
<comment type="caution">
    <text evidence="1">The sequence shown here is derived from an EMBL/GenBank/DDBJ whole genome shotgun (WGS) entry which is preliminary data.</text>
</comment>
<protein>
    <submittedName>
        <fullName evidence="1">Uncharacterized protein</fullName>
    </submittedName>
</protein>
<dbReference type="Proteomes" id="UP001159363">
    <property type="component" value="Chromosome 2"/>
</dbReference>
<name>A0ABQ9I6W3_9NEOP</name>